<sequence length="108" mass="11276">MQAWLILLVAGLLETGWAVGLKYTDGFTRLWPSLGTAVALVASMLLLAVAVRELPIGTAYPVWVGVGAVGAAIFGMLYLGESASPARVFFLGLLLVSIIGLKITSAVE</sequence>
<dbReference type="InterPro" id="IPR045324">
    <property type="entry name" value="Small_multidrug_res"/>
</dbReference>
<dbReference type="AlphaFoldDB" id="A0A5B9QMD1"/>
<dbReference type="Proteomes" id="UP000325286">
    <property type="component" value="Chromosome"/>
</dbReference>
<evidence type="ECO:0000256" key="5">
    <source>
        <dbReference type="ARBA" id="ARBA00022989"/>
    </source>
</evidence>
<protein>
    <recommendedName>
        <fullName evidence="8">Guanidinium exporter</fullName>
    </recommendedName>
</protein>
<organism evidence="11 12">
    <name type="scientific">Roseimaritima ulvae</name>
    <dbReference type="NCBI Taxonomy" id="980254"/>
    <lineage>
        <taxon>Bacteria</taxon>
        <taxon>Pseudomonadati</taxon>
        <taxon>Planctomycetota</taxon>
        <taxon>Planctomycetia</taxon>
        <taxon>Pirellulales</taxon>
        <taxon>Pirellulaceae</taxon>
        <taxon>Roseimaritima</taxon>
    </lineage>
</organism>
<evidence type="ECO:0000256" key="7">
    <source>
        <dbReference type="ARBA" id="ARBA00038151"/>
    </source>
</evidence>
<dbReference type="InterPro" id="IPR000390">
    <property type="entry name" value="Small_drug/metabolite_transptr"/>
</dbReference>
<keyword evidence="6 10" id="KW-0472">Membrane</keyword>
<dbReference type="GO" id="GO:1990961">
    <property type="term" value="P:xenobiotic detoxification by transmembrane export across the plasma membrane"/>
    <property type="evidence" value="ECO:0007669"/>
    <property type="project" value="UniProtKB-ARBA"/>
</dbReference>
<evidence type="ECO:0000256" key="2">
    <source>
        <dbReference type="ARBA" id="ARBA00022448"/>
    </source>
</evidence>
<dbReference type="OrthoDB" id="21828at2"/>
<feature type="transmembrane region" description="Helical" evidence="10">
    <location>
        <begin position="58"/>
        <end position="80"/>
    </location>
</feature>
<dbReference type="EMBL" id="CP042914">
    <property type="protein sequence ID" value="QEG39219.1"/>
    <property type="molecule type" value="Genomic_DNA"/>
</dbReference>
<proteinExistence type="inferred from homology"/>
<keyword evidence="3" id="KW-1003">Cell membrane</keyword>
<evidence type="ECO:0000256" key="10">
    <source>
        <dbReference type="SAM" id="Phobius"/>
    </source>
</evidence>
<evidence type="ECO:0000256" key="6">
    <source>
        <dbReference type="ARBA" id="ARBA00023136"/>
    </source>
</evidence>
<keyword evidence="2" id="KW-0813">Transport</keyword>
<reference evidence="11 12" key="1">
    <citation type="submission" date="2019-08" db="EMBL/GenBank/DDBJ databases">
        <title>Deep-cultivation of Planctomycetes and their phenomic and genomic characterization uncovers novel biology.</title>
        <authorList>
            <person name="Wiegand S."/>
            <person name="Jogler M."/>
            <person name="Boedeker C."/>
            <person name="Pinto D."/>
            <person name="Vollmers J."/>
            <person name="Rivas-Marin E."/>
            <person name="Kohn T."/>
            <person name="Peeters S.H."/>
            <person name="Heuer A."/>
            <person name="Rast P."/>
            <person name="Oberbeckmann S."/>
            <person name="Bunk B."/>
            <person name="Jeske O."/>
            <person name="Meyerdierks A."/>
            <person name="Storesund J.E."/>
            <person name="Kallscheuer N."/>
            <person name="Luecker S."/>
            <person name="Lage O.M."/>
            <person name="Pohl T."/>
            <person name="Merkel B.J."/>
            <person name="Hornburger P."/>
            <person name="Mueller R.-W."/>
            <person name="Bruemmer F."/>
            <person name="Labrenz M."/>
            <person name="Spormann A.M."/>
            <person name="Op den Camp H."/>
            <person name="Overmann J."/>
            <person name="Amann R."/>
            <person name="Jetten M.S.M."/>
            <person name="Mascher T."/>
            <person name="Medema M.H."/>
            <person name="Devos D.P."/>
            <person name="Kaster A.-K."/>
            <person name="Ovreas L."/>
            <person name="Rohde M."/>
            <person name="Galperin M.Y."/>
            <person name="Jogler C."/>
        </authorList>
    </citation>
    <scope>NUCLEOTIDE SEQUENCE [LARGE SCALE GENOMIC DNA]</scope>
    <source>
        <strain evidence="11 12">UC8</strain>
    </source>
</reference>
<evidence type="ECO:0000256" key="4">
    <source>
        <dbReference type="ARBA" id="ARBA00022692"/>
    </source>
</evidence>
<keyword evidence="5 10" id="KW-1133">Transmembrane helix</keyword>
<dbReference type="KEGG" id="rul:UC8_11800"/>
<keyword evidence="12" id="KW-1185">Reference proteome</keyword>
<dbReference type="RefSeq" id="WP_068138448.1">
    <property type="nucleotide sequence ID" value="NZ_CP042914.1"/>
</dbReference>
<keyword evidence="4 9" id="KW-0812">Transmembrane</keyword>
<dbReference type="InterPro" id="IPR037185">
    <property type="entry name" value="EmrE-like"/>
</dbReference>
<dbReference type="Gene3D" id="1.10.3730.20">
    <property type="match status" value="1"/>
</dbReference>
<dbReference type="PANTHER" id="PTHR30561">
    <property type="entry name" value="SMR FAMILY PROTON-DEPENDENT DRUG EFFLUX TRANSPORTER SUGE"/>
    <property type="match status" value="1"/>
</dbReference>
<feature type="transmembrane region" description="Helical" evidence="10">
    <location>
        <begin position="34"/>
        <end position="51"/>
    </location>
</feature>
<accession>A0A5B9QMD1</accession>
<dbReference type="PANTHER" id="PTHR30561:SF0">
    <property type="entry name" value="GUANIDINIUM EXPORTER"/>
    <property type="match status" value="1"/>
</dbReference>
<evidence type="ECO:0000256" key="3">
    <source>
        <dbReference type="ARBA" id="ARBA00022475"/>
    </source>
</evidence>
<dbReference type="Pfam" id="PF00893">
    <property type="entry name" value="Multi_Drug_Res"/>
    <property type="match status" value="1"/>
</dbReference>
<gene>
    <name evidence="11" type="primary">sugE</name>
    <name evidence="11" type="ORF">UC8_11800</name>
</gene>
<name>A0A5B9QMD1_9BACT</name>
<feature type="transmembrane region" description="Helical" evidence="10">
    <location>
        <begin position="86"/>
        <end position="104"/>
    </location>
</feature>
<dbReference type="GO" id="GO:0022857">
    <property type="term" value="F:transmembrane transporter activity"/>
    <property type="evidence" value="ECO:0007669"/>
    <property type="project" value="InterPro"/>
</dbReference>
<dbReference type="NCBIfam" id="NF008512">
    <property type="entry name" value="PRK11431.1"/>
    <property type="match status" value="1"/>
</dbReference>
<evidence type="ECO:0000313" key="11">
    <source>
        <dbReference type="EMBL" id="QEG39219.1"/>
    </source>
</evidence>
<dbReference type="FunFam" id="1.10.3730.20:FF:000001">
    <property type="entry name" value="Quaternary ammonium compound resistance transporter SugE"/>
    <property type="match status" value="1"/>
</dbReference>
<dbReference type="GO" id="GO:0005886">
    <property type="term" value="C:plasma membrane"/>
    <property type="evidence" value="ECO:0007669"/>
    <property type="project" value="UniProtKB-SubCell"/>
</dbReference>
<dbReference type="SUPFAM" id="SSF103481">
    <property type="entry name" value="Multidrug resistance efflux transporter EmrE"/>
    <property type="match status" value="1"/>
</dbReference>
<evidence type="ECO:0000256" key="1">
    <source>
        <dbReference type="ARBA" id="ARBA00004651"/>
    </source>
</evidence>
<comment type="similarity">
    <text evidence="7">Belongs to the drug/metabolite transporter (DMT) superfamily. Small multidrug resistance (SMR) (TC 2.A.7.1) family. Gdx/SugE subfamily.</text>
</comment>
<evidence type="ECO:0000256" key="9">
    <source>
        <dbReference type="RuleBase" id="RU003942"/>
    </source>
</evidence>
<comment type="subcellular location">
    <subcellularLocation>
        <location evidence="1 9">Cell membrane</location>
        <topology evidence="1 9">Multi-pass membrane protein</topology>
    </subcellularLocation>
</comment>
<evidence type="ECO:0000313" key="12">
    <source>
        <dbReference type="Proteomes" id="UP000325286"/>
    </source>
</evidence>
<evidence type="ECO:0000256" key="8">
    <source>
        <dbReference type="ARBA" id="ARBA00039168"/>
    </source>
</evidence>